<dbReference type="AlphaFoldDB" id="A0A197JNA6"/>
<feature type="signal peptide" evidence="2">
    <location>
        <begin position="1"/>
        <end position="23"/>
    </location>
</feature>
<feature type="compositionally biased region" description="Pro residues" evidence="1">
    <location>
        <begin position="110"/>
        <end position="121"/>
    </location>
</feature>
<accession>A0A197JNA6</accession>
<evidence type="ECO:0000313" key="3">
    <source>
        <dbReference type="EMBL" id="OAQ26448.1"/>
    </source>
</evidence>
<sequence length="168" mass="17365">MRSFTAEVAGYLLTFLVIILCRTATTTTTIAGHSGSLVVDAHPIRLLNTPSLNTQQQRRQLEINAALTSTGPALPAPTSTATTTNTQKPLIQIIAPNVTLFAALDLPSSSPQPPSPSPPSSPAGGENDPGSSSTPLLLPTASLTLEPSQIYHVNDTLIFGAGGSEPLT</sequence>
<evidence type="ECO:0000313" key="4">
    <source>
        <dbReference type="Proteomes" id="UP000078512"/>
    </source>
</evidence>
<feature type="non-terminal residue" evidence="3">
    <location>
        <position position="168"/>
    </location>
</feature>
<dbReference type="Proteomes" id="UP000078512">
    <property type="component" value="Unassembled WGS sequence"/>
</dbReference>
<feature type="region of interest" description="Disordered" evidence="1">
    <location>
        <begin position="69"/>
        <end position="88"/>
    </location>
</feature>
<protein>
    <submittedName>
        <fullName evidence="3">Uncharacterized protein</fullName>
    </submittedName>
</protein>
<dbReference type="EMBL" id="KV442067">
    <property type="protein sequence ID" value="OAQ26448.1"/>
    <property type="molecule type" value="Genomic_DNA"/>
</dbReference>
<feature type="region of interest" description="Disordered" evidence="1">
    <location>
        <begin position="105"/>
        <end position="140"/>
    </location>
</feature>
<proteinExistence type="predicted"/>
<keyword evidence="2" id="KW-0732">Signal</keyword>
<dbReference type="OrthoDB" id="10676915at2759"/>
<keyword evidence="4" id="KW-1185">Reference proteome</keyword>
<gene>
    <name evidence="3" type="ORF">K457DRAFT_22111</name>
</gene>
<feature type="compositionally biased region" description="Low complexity" evidence="1">
    <location>
        <begin position="69"/>
        <end position="84"/>
    </location>
</feature>
<name>A0A197JNA6_9FUNG</name>
<organism evidence="3 4">
    <name type="scientific">Linnemannia elongata AG-77</name>
    <dbReference type="NCBI Taxonomy" id="1314771"/>
    <lineage>
        <taxon>Eukaryota</taxon>
        <taxon>Fungi</taxon>
        <taxon>Fungi incertae sedis</taxon>
        <taxon>Mucoromycota</taxon>
        <taxon>Mortierellomycotina</taxon>
        <taxon>Mortierellomycetes</taxon>
        <taxon>Mortierellales</taxon>
        <taxon>Mortierellaceae</taxon>
        <taxon>Linnemannia</taxon>
    </lineage>
</organism>
<feature type="compositionally biased region" description="Low complexity" evidence="1">
    <location>
        <begin position="131"/>
        <end position="140"/>
    </location>
</feature>
<reference evidence="3 4" key="1">
    <citation type="submission" date="2016-05" db="EMBL/GenBank/DDBJ databases">
        <title>Genome sequencing reveals origins of a unique bacterial endosymbiosis in the earliest lineages of terrestrial Fungi.</title>
        <authorList>
            <consortium name="DOE Joint Genome Institute"/>
            <person name="Uehling J."/>
            <person name="Gryganskyi A."/>
            <person name="Hameed K."/>
            <person name="Tschaplinski T."/>
            <person name="Misztal P."/>
            <person name="Wu S."/>
            <person name="Desiro A."/>
            <person name="Vande Pol N."/>
            <person name="Du Z.-Y."/>
            <person name="Zienkiewicz A."/>
            <person name="Zienkiewicz K."/>
            <person name="Morin E."/>
            <person name="Tisserant E."/>
            <person name="Splivallo R."/>
            <person name="Hainaut M."/>
            <person name="Henrissat B."/>
            <person name="Ohm R."/>
            <person name="Kuo A."/>
            <person name="Yan J."/>
            <person name="Lipzen A."/>
            <person name="Nolan M."/>
            <person name="Labutti K."/>
            <person name="Barry K."/>
            <person name="Goldstein A."/>
            <person name="Labbe J."/>
            <person name="Schadt C."/>
            <person name="Tuskan G."/>
            <person name="Grigoriev I."/>
            <person name="Martin F."/>
            <person name="Vilgalys R."/>
            <person name="Bonito G."/>
        </authorList>
    </citation>
    <scope>NUCLEOTIDE SEQUENCE [LARGE SCALE GENOMIC DNA]</scope>
    <source>
        <strain evidence="3 4">AG-77</strain>
    </source>
</reference>
<feature type="chain" id="PRO_5008276121" evidence="2">
    <location>
        <begin position="24"/>
        <end position="168"/>
    </location>
</feature>
<evidence type="ECO:0000256" key="1">
    <source>
        <dbReference type="SAM" id="MobiDB-lite"/>
    </source>
</evidence>
<evidence type="ECO:0000256" key="2">
    <source>
        <dbReference type="SAM" id="SignalP"/>
    </source>
</evidence>